<evidence type="ECO:0000313" key="2">
    <source>
        <dbReference type="EMBL" id="SHM21167.1"/>
    </source>
</evidence>
<reference evidence="1 3" key="1">
    <citation type="submission" date="2016-07" db="EMBL/GenBank/DDBJ databases">
        <authorList>
            <person name="Jeong J.-J."/>
            <person name="Kim D.W."/>
            <person name="Sang M.K."/>
            <person name="Choi I.-G."/>
            <person name="Kim K.D."/>
        </authorList>
    </citation>
    <scope>NUCLEOTIDE SEQUENCE [LARGE SCALE GENOMIC DNA]</scope>
    <source>
        <strain evidence="1 3">C-26</strain>
    </source>
</reference>
<dbReference type="Proteomes" id="UP000093508">
    <property type="component" value="Unassembled WGS sequence"/>
</dbReference>
<name>A0A1M7GZ03_9FLAO</name>
<evidence type="ECO:0000313" key="4">
    <source>
        <dbReference type="Proteomes" id="UP000184069"/>
    </source>
</evidence>
<dbReference type="EMBL" id="FRBM01000011">
    <property type="protein sequence ID" value="SHM21167.1"/>
    <property type="molecule type" value="Genomic_DNA"/>
</dbReference>
<evidence type="ECO:0000313" key="1">
    <source>
        <dbReference type="EMBL" id="OCA77936.1"/>
    </source>
</evidence>
<organism evidence="2 4">
    <name type="scientific">Chryseobacterium contaminans</name>
    <dbReference type="NCBI Taxonomy" id="1423959"/>
    <lineage>
        <taxon>Bacteria</taxon>
        <taxon>Pseudomonadati</taxon>
        <taxon>Bacteroidota</taxon>
        <taxon>Flavobacteriia</taxon>
        <taxon>Flavobacteriales</taxon>
        <taxon>Weeksellaceae</taxon>
        <taxon>Chryseobacterium group</taxon>
        <taxon>Chryseobacterium</taxon>
    </lineage>
</organism>
<dbReference type="RefSeq" id="WP_066697408.1">
    <property type="nucleotide sequence ID" value="NZ_FRBM01000011.1"/>
</dbReference>
<protein>
    <submittedName>
        <fullName evidence="2">Intein C-terminal splicing region</fullName>
    </submittedName>
</protein>
<dbReference type="STRING" id="1423959.SAMN05444407_1118"/>
<dbReference type="OrthoDB" id="2972467at2"/>
<accession>A0A1M7GZ03</accession>
<sequence>MESNHNYYVSEKGILVHNDCGLPQLFARVESNIIGGEFKYASGESIEFLAKHNVNGSTLELTEMAFYPKGSVGNEMANTFGNRQMIQSFKVLQNYARENGFTQLRLQFQRAANSSSANPGHVFDQLFKL</sequence>
<proteinExistence type="predicted"/>
<keyword evidence="3" id="KW-1185">Reference proteome</keyword>
<dbReference type="EMBL" id="MAYF01000305">
    <property type="protein sequence ID" value="OCA77936.1"/>
    <property type="molecule type" value="Genomic_DNA"/>
</dbReference>
<dbReference type="Proteomes" id="UP000184069">
    <property type="component" value="Unassembled WGS sequence"/>
</dbReference>
<evidence type="ECO:0000313" key="3">
    <source>
        <dbReference type="Proteomes" id="UP000093508"/>
    </source>
</evidence>
<reference evidence="2 4" key="2">
    <citation type="submission" date="2016-11" db="EMBL/GenBank/DDBJ databases">
        <authorList>
            <person name="Jaros S."/>
            <person name="Januszkiewicz K."/>
            <person name="Wedrychowicz H."/>
        </authorList>
    </citation>
    <scope>NUCLEOTIDE SEQUENCE [LARGE SCALE GENOMIC DNA]</scope>
    <source>
        <strain evidence="2 4">DSM 27621</strain>
    </source>
</reference>
<gene>
    <name evidence="1" type="ORF">BBH99_10410</name>
    <name evidence="2" type="ORF">SAMN05444407_1118</name>
</gene>
<dbReference type="AlphaFoldDB" id="A0A1M7GZ03"/>